<proteinExistence type="predicted"/>
<dbReference type="InterPro" id="IPR012434">
    <property type="entry name" value="DUF1631"/>
</dbReference>
<accession>A0A8J7FKM3</accession>
<reference evidence="2 3" key="1">
    <citation type="submission" date="2020-10" db="EMBL/GenBank/DDBJ databases">
        <title>The genome sequence of Chitinilyticum litopenaei 4Y14.</title>
        <authorList>
            <person name="Liu Y."/>
        </authorList>
    </citation>
    <scope>NUCLEOTIDE SEQUENCE [LARGE SCALE GENOMIC DNA]</scope>
    <source>
        <strain evidence="2 3">4Y14</strain>
    </source>
</reference>
<feature type="region of interest" description="Disordered" evidence="1">
    <location>
        <begin position="227"/>
        <end position="263"/>
    </location>
</feature>
<protein>
    <submittedName>
        <fullName evidence="2">DUF1631 domain-containing protein</fullName>
    </submittedName>
</protein>
<evidence type="ECO:0000256" key="1">
    <source>
        <dbReference type="SAM" id="MobiDB-lite"/>
    </source>
</evidence>
<dbReference type="Proteomes" id="UP000604481">
    <property type="component" value="Unassembled WGS sequence"/>
</dbReference>
<dbReference type="AlphaFoldDB" id="A0A8J7FKM3"/>
<evidence type="ECO:0000313" key="3">
    <source>
        <dbReference type="Proteomes" id="UP000604481"/>
    </source>
</evidence>
<keyword evidence="3" id="KW-1185">Reference proteome</keyword>
<dbReference type="RefSeq" id="WP_194116000.1">
    <property type="nucleotide sequence ID" value="NZ_JADFUA010000004.1"/>
</dbReference>
<organism evidence="2 3">
    <name type="scientific">Chitinilyticum piscinae</name>
    <dbReference type="NCBI Taxonomy" id="2866724"/>
    <lineage>
        <taxon>Bacteria</taxon>
        <taxon>Pseudomonadati</taxon>
        <taxon>Pseudomonadota</taxon>
        <taxon>Betaproteobacteria</taxon>
        <taxon>Neisseriales</taxon>
        <taxon>Chitinibacteraceae</taxon>
        <taxon>Chitinilyticum</taxon>
    </lineage>
</organism>
<evidence type="ECO:0000313" key="2">
    <source>
        <dbReference type="EMBL" id="MBE9609477.1"/>
    </source>
</evidence>
<gene>
    <name evidence="2" type="ORF">INR99_08940</name>
</gene>
<dbReference type="EMBL" id="JADFUA010000004">
    <property type="protein sequence ID" value="MBE9609477.1"/>
    <property type="molecule type" value="Genomic_DNA"/>
</dbReference>
<comment type="caution">
    <text evidence="2">The sequence shown here is derived from an EMBL/GenBank/DDBJ whole genome shotgun (WGS) entry which is preliminary data.</text>
</comment>
<sequence>MSIPNTQSSNRSAAASAGFAADPTLAACRDLAIQLLGQSLDGFFIRLEQTYLDLADKTHDRALRDTYFAARAEMQRKRAVLAEEFRQRFIAAFNARMQHAQSQQAKSDFYKVKAPETTLSLVANDEYEENLSATNLAQVLKNNGGEELTQLEQRFASLISPDEASANPMSPEAICEAFLTACRQLESGLDARLVALKAFERELAGQVAQVYRSVNQFLIQQHVEPVSVRPKNPQRPPSRPVVQQTATSGQEASQAAPARSAEQGATLPVHVTEELAAHFTALQQQAEDEGAPEALHAQPAPQWLEFLSALQKRNPLQGKAAPEGDAVADPLAGRNMVAMLRSTQWAKKLSQVDGMTLDLVALLFEHMFNDSRLPVTVKGLIGRLQIPVLKVSMLDGSFFSRKNHPARRLLDCIADAALDAPDKMEAGDQRFEKLATVVAWVVAKFDDNVEVFELALQELESYLAAELKNVEASTASTTSELLDNEVSELGRATADTLVRVRLSTQELPILVADFLARHWRPALAHAYGPQGEEEPLFAARVRAMDQLIWSVQPKSGAEERLQLVNVLPDMLKTLEDGSRAAGSSDEECKAFFAELVHCHAAAIRAGLKPQTPATVDLAAPAIQEQVALLPAPEPVPALQPVPQDLLPERGEWVEFLLDGEAQPQRLRVSWISPQGTRFLLTNRSGGNGKTLLRHEMHAAIRKGLIRRLNADGSLTDRAIDSVRQVLEV</sequence>
<name>A0A8J7FKM3_9NEIS</name>
<dbReference type="Pfam" id="PF07793">
    <property type="entry name" value="DUF1631"/>
    <property type="match status" value="1"/>
</dbReference>